<organism evidence="3">
    <name type="scientific">Picea sitchensis</name>
    <name type="common">Sitka spruce</name>
    <name type="synonym">Pinus sitchensis</name>
    <dbReference type="NCBI Taxonomy" id="3332"/>
    <lineage>
        <taxon>Eukaryota</taxon>
        <taxon>Viridiplantae</taxon>
        <taxon>Streptophyta</taxon>
        <taxon>Embryophyta</taxon>
        <taxon>Tracheophyta</taxon>
        <taxon>Spermatophyta</taxon>
        <taxon>Pinopsida</taxon>
        <taxon>Pinidae</taxon>
        <taxon>Conifers I</taxon>
        <taxon>Pinales</taxon>
        <taxon>Pinaceae</taxon>
        <taxon>Picea</taxon>
    </lineage>
</organism>
<protein>
    <submittedName>
        <fullName evidence="3">Uncharacterized protein</fullName>
    </submittedName>
</protein>
<dbReference type="EMBL" id="EF082649">
    <property type="protein sequence ID" value="ABK22004.1"/>
    <property type="molecule type" value="mRNA"/>
</dbReference>
<dbReference type="PRINTS" id="PR00080">
    <property type="entry name" value="SDRFAMILY"/>
</dbReference>
<dbReference type="Pfam" id="PF13561">
    <property type="entry name" value="adh_short_C2"/>
    <property type="match status" value="1"/>
</dbReference>
<evidence type="ECO:0000256" key="1">
    <source>
        <dbReference type="ARBA" id="ARBA00006484"/>
    </source>
</evidence>
<sequence length="289" mass="30652">MSIEEVNEAAVCVGNLSFNGSERRLESKVAIITGGAAGIGEAIVRLFTKHGAKVIIADIADEAGRTLAESLSPPATYLHCDVSKEQDISAAVDLAMEKHGQLDIMYNNAGINDSVMVKGVAEYDMEQFDRVMSVNVRGVMLGIKHAARVMIPRKKGCIISTGSVAGILGGARYSYTASKHAVIGLTKNGAAELGKFGIRVNAVSPYALVTALTVQNFRQGDSNSEEAAMATAEAFYNSFANLQGTTLKAKDVAEAGLYLASDEAKYVSGHNLVVDGGFSVANHSWRLYR</sequence>
<dbReference type="InterPro" id="IPR002347">
    <property type="entry name" value="SDR_fam"/>
</dbReference>
<dbReference type="EMBL" id="BT071277">
    <property type="protein sequence ID" value="ACN40745.1"/>
    <property type="molecule type" value="mRNA"/>
</dbReference>
<dbReference type="SUPFAM" id="SSF51735">
    <property type="entry name" value="NAD(P)-binding Rossmann-fold domains"/>
    <property type="match status" value="1"/>
</dbReference>
<dbReference type="PANTHER" id="PTHR43180">
    <property type="entry name" value="3-OXOACYL-(ACYL-CARRIER-PROTEIN) REDUCTASE (AFU_ORTHOLOGUE AFUA_6G11210)"/>
    <property type="match status" value="1"/>
</dbReference>
<dbReference type="PRINTS" id="PR00081">
    <property type="entry name" value="GDHRDH"/>
</dbReference>
<dbReference type="AlphaFoldDB" id="A9NMZ3"/>
<dbReference type="NCBIfam" id="NF005559">
    <property type="entry name" value="PRK07231.1"/>
    <property type="match status" value="1"/>
</dbReference>
<keyword evidence="2" id="KW-0560">Oxidoreductase</keyword>
<dbReference type="FunFam" id="3.40.50.720:FF:000084">
    <property type="entry name" value="Short-chain dehydrogenase reductase"/>
    <property type="match status" value="1"/>
</dbReference>
<dbReference type="Gene3D" id="3.40.50.720">
    <property type="entry name" value="NAD(P)-binding Rossmann-like Domain"/>
    <property type="match status" value="1"/>
</dbReference>
<accession>A9NMZ3</accession>
<dbReference type="InterPro" id="IPR036291">
    <property type="entry name" value="NAD(P)-bd_dom_sf"/>
</dbReference>
<evidence type="ECO:0000313" key="4">
    <source>
        <dbReference type="EMBL" id="ACN40745.1"/>
    </source>
</evidence>
<reference evidence="4" key="2">
    <citation type="submission" date="2009-02" db="EMBL/GenBank/DDBJ databases">
        <title>Full length sequence-verified cDNA sequences from Sitka spruce (Picea sitchensis).</title>
        <authorList>
            <person name="Reid K.E."/>
            <person name="Liao N."/>
            <person name="Ralph S."/>
            <person name="Kolosova N."/>
            <person name="Oddy C."/>
            <person name="Moore R."/>
            <person name="Mayo M."/>
            <person name="Wagner S."/>
            <person name="King J."/>
            <person name="Yanchuk A."/>
            <person name="Holt R."/>
            <person name="Jones S."/>
            <person name="Marra M."/>
            <person name="Ritland C.E."/>
            <person name="Ritland K."/>
            <person name="Bohlmann J."/>
        </authorList>
    </citation>
    <scope>NUCLEOTIDE SEQUENCE</scope>
    <source>
        <tissue evidence="4">Bark</tissue>
    </source>
</reference>
<name>A9NMZ3_PICSI</name>
<dbReference type="PANTHER" id="PTHR43180:SF95">
    <property type="entry name" value="OS07G0691600 PROTEIN"/>
    <property type="match status" value="1"/>
</dbReference>
<reference evidence="3" key="1">
    <citation type="journal article" date="2008" name="BMC Genomics">
        <title>A conifer genomics resource of 200,000 spruce (Picea spp.) ESTs and 6,464 high-quality, sequence-finished full-length cDNAs for Sitka spruce (Picea sitchensis).</title>
        <authorList>
            <person name="Ralph S.G."/>
            <person name="Chun H.J."/>
            <person name="Kolosova N."/>
            <person name="Cooper D."/>
            <person name="Oddy C."/>
            <person name="Ritland C.E."/>
            <person name="Kirkpatrick R."/>
            <person name="Moore R."/>
            <person name="Barber S."/>
            <person name="Holt R.A."/>
            <person name="Jones S.J."/>
            <person name="Marra M.A."/>
            <person name="Douglas C.J."/>
            <person name="Ritland K."/>
            <person name="Bohlmann J."/>
        </authorList>
    </citation>
    <scope>NUCLEOTIDE SEQUENCE</scope>
    <source>
        <tissue evidence="3">Green portion of the leader tissue</tissue>
    </source>
</reference>
<comment type="similarity">
    <text evidence="1">Belongs to the short-chain dehydrogenases/reductases (SDR) family.</text>
</comment>
<dbReference type="GO" id="GO:0016491">
    <property type="term" value="F:oxidoreductase activity"/>
    <property type="evidence" value="ECO:0007669"/>
    <property type="project" value="UniProtKB-KW"/>
</dbReference>
<evidence type="ECO:0000313" key="3">
    <source>
        <dbReference type="EMBL" id="ABK22004.1"/>
    </source>
</evidence>
<proteinExistence type="evidence at transcript level"/>
<evidence type="ECO:0000256" key="2">
    <source>
        <dbReference type="ARBA" id="ARBA00023002"/>
    </source>
</evidence>